<dbReference type="InterPro" id="IPR000242">
    <property type="entry name" value="PTP_cat"/>
</dbReference>
<feature type="domain" description="Tyrosine specific protein phosphatases" evidence="9">
    <location>
        <begin position="114"/>
        <end position="181"/>
    </location>
</feature>
<dbReference type="GO" id="GO:0004725">
    <property type="term" value="F:protein tyrosine phosphatase activity"/>
    <property type="evidence" value="ECO:0007669"/>
    <property type="project" value="InterPro"/>
</dbReference>
<dbReference type="PROSITE" id="PS50056">
    <property type="entry name" value="TYR_PHOSPHATASE_2"/>
    <property type="match status" value="1"/>
</dbReference>
<sequence>MTREVLESLAARLRSDPEFRQQLFTAPRATLAAHDLTEEERLTLILPNFGWVIPGQLAGSARPLSDDALNALAQHGVRALVSLTEEPLPDDALRRAGLIAAHLPVADFTAPTLAQVATAIATIDDFRSRGLPVAVHCAAGLGRTGTILACHLVSTGMAAPEAIAAIRAQRPGSIETVAQEALVGEYASATRRGQG</sequence>
<accession>A0A6J4V131</accession>
<dbReference type="InterPro" id="IPR003595">
    <property type="entry name" value="Tyr_Pase_cat"/>
</dbReference>
<dbReference type="AlphaFoldDB" id="A0A6J4V131"/>
<name>A0A6J4V131_9BACT</name>
<evidence type="ECO:0000259" key="9">
    <source>
        <dbReference type="PROSITE" id="PS50056"/>
    </source>
</evidence>
<organism evidence="10">
    <name type="scientific">uncultured Thermomicrobiales bacterium</name>
    <dbReference type="NCBI Taxonomy" id="1645740"/>
    <lineage>
        <taxon>Bacteria</taxon>
        <taxon>Pseudomonadati</taxon>
        <taxon>Thermomicrobiota</taxon>
        <taxon>Thermomicrobia</taxon>
        <taxon>Thermomicrobiales</taxon>
        <taxon>environmental samples</taxon>
    </lineage>
</organism>
<dbReference type="GO" id="GO:0005829">
    <property type="term" value="C:cytosol"/>
    <property type="evidence" value="ECO:0007669"/>
    <property type="project" value="UniProtKB-SubCell"/>
</dbReference>
<dbReference type="InterPro" id="IPR029021">
    <property type="entry name" value="Prot-tyrosine_phosphatase-like"/>
</dbReference>
<keyword evidence="4" id="KW-0378">Hydrolase</keyword>
<feature type="domain" description="Tyrosine-protein phosphatase" evidence="8">
    <location>
        <begin position="48"/>
        <end position="195"/>
    </location>
</feature>
<dbReference type="PROSITE" id="PS50054">
    <property type="entry name" value="TYR_PHOSPHATASE_DUAL"/>
    <property type="match status" value="1"/>
</dbReference>
<reference evidence="10" key="1">
    <citation type="submission" date="2020-02" db="EMBL/GenBank/DDBJ databases">
        <authorList>
            <person name="Meier V. D."/>
        </authorList>
    </citation>
    <scope>NUCLEOTIDE SEQUENCE</scope>
    <source>
        <strain evidence="10">AVDCRST_MAG18</strain>
    </source>
</reference>
<dbReference type="PRINTS" id="PR00700">
    <property type="entry name" value="PRTYPHPHTASE"/>
</dbReference>
<dbReference type="InterPro" id="IPR000387">
    <property type="entry name" value="Tyr_Pase_dom"/>
</dbReference>
<evidence type="ECO:0000256" key="4">
    <source>
        <dbReference type="ARBA" id="ARBA00022801"/>
    </source>
</evidence>
<dbReference type="FunFam" id="3.90.190.10:FF:000063">
    <property type="entry name" value="Dual specificity phosphatase 23"/>
    <property type="match status" value="1"/>
</dbReference>
<dbReference type="SMART" id="SM00195">
    <property type="entry name" value="DSPc"/>
    <property type="match status" value="1"/>
</dbReference>
<evidence type="ECO:0000256" key="1">
    <source>
        <dbReference type="ARBA" id="ARBA00004514"/>
    </source>
</evidence>
<dbReference type="GO" id="GO:0004722">
    <property type="term" value="F:protein serine/threonine phosphatase activity"/>
    <property type="evidence" value="ECO:0007669"/>
    <property type="project" value="UniProtKB-EC"/>
</dbReference>
<dbReference type="InterPro" id="IPR016130">
    <property type="entry name" value="Tyr_Pase_AS"/>
</dbReference>
<dbReference type="CDD" id="cd14504">
    <property type="entry name" value="DUSP23"/>
    <property type="match status" value="1"/>
</dbReference>
<dbReference type="InterPro" id="IPR020422">
    <property type="entry name" value="TYR_PHOSPHATASE_DUAL_dom"/>
</dbReference>
<evidence type="ECO:0000256" key="7">
    <source>
        <dbReference type="ARBA" id="ARBA00048336"/>
    </source>
</evidence>
<dbReference type="PANTHER" id="PTHR23339">
    <property type="entry name" value="TYROSINE SPECIFIC PROTEIN PHOSPHATASE AND DUAL SPECIFICITY PROTEIN PHOSPHATASE"/>
    <property type="match status" value="1"/>
</dbReference>
<keyword evidence="5" id="KW-0904">Protein phosphatase</keyword>
<keyword evidence="3" id="KW-0963">Cytoplasm</keyword>
<evidence type="ECO:0000256" key="6">
    <source>
        <dbReference type="ARBA" id="ARBA00047761"/>
    </source>
</evidence>
<protein>
    <submittedName>
        <fullName evidence="10">Uncharacterized protein</fullName>
    </submittedName>
</protein>
<comment type="catalytic activity">
    <reaction evidence="6">
        <text>O-phospho-L-seryl-[protein] + H2O = L-seryl-[protein] + phosphate</text>
        <dbReference type="Rhea" id="RHEA:20629"/>
        <dbReference type="Rhea" id="RHEA-COMP:9863"/>
        <dbReference type="Rhea" id="RHEA-COMP:11604"/>
        <dbReference type="ChEBI" id="CHEBI:15377"/>
        <dbReference type="ChEBI" id="CHEBI:29999"/>
        <dbReference type="ChEBI" id="CHEBI:43474"/>
        <dbReference type="ChEBI" id="CHEBI:83421"/>
        <dbReference type="EC" id="3.1.3.16"/>
    </reaction>
</comment>
<dbReference type="Gene3D" id="3.90.190.10">
    <property type="entry name" value="Protein tyrosine phosphatase superfamily"/>
    <property type="match status" value="1"/>
</dbReference>
<evidence type="ECO:0000256" key="2">
    <source>
        <dbReference type="ARBA" id="ARBA00008601"/>
    </source>
</evidence>
<dbReference type="Pfam" id="PF22784">
    <property type="entry name" value="PTP-SAK"/>
    <property type="match status" value="1"/>
</dbReference>
<dbReference type="EMBL" id="CADCWN010000091">
    <property type="protein sequence ID" value="CAA9562371.1"/>
    <property type="molecule type" value="Genomic_DNA"/>
</dbReference>
<dbReference type="InterPro" id="IPR050561">
    <property type="entry name" value="PTP"/>
</dbReference>
<evidence type="ECO:0000259" key="8">
    <source>
        <dbReference type="PROSITE" id="PS50054"/>
    </source>
</evidence>
<dbReference type="SMART" id="SM00404">
    <property type="entry name" value="PTPc_motif"/>
    <property type="match status" value="1"/>
</dbReference>
<evidence type="ECO:0000256" key="5">
    <source>
        <dbReference type="ARBA" id="ARBA00022912"/>
    </source>
</evidence>
<comment type="catalytic activity">
    <reaction evidence="7">
        <text>O-phospho-L-threonyl-[protein] + H2O = L-threonyl-[protein] + phosphate</text>
        <dbReference type="Rhea" id="RHEA:47004"/>
        <dbReference type="Rhea" id="RHEA-COMP:11060"/>
        <dbReference type="Rhea" id="RHEA-COMP:11605"/>
        <dbReference type="ChEBI" id="CHEBI:15377"/>
        <dbReference type="ChEBI" id="CHEBI:30013"/>
        <dbReference type="ChEBI" id="CHEBI:43474"/>
        <dbReference type="ChEBI" id="CHEBI:61977"/>
        <dbReference type="EC" id="3.1.3.16"/>
    </reaction>
</comment>
<dbReference type="SUPFAM" id="SSF52799">
    <property type="entry name" value="(Phosphotyrosine protein) phosphatases II"/>
    <property type="match status" value="1"/>
</dbReference>
<dbReference type="PROSITE" id="PS00383">
    <property type="entry name" value="TYR_PHOSPHATASE_1"/>
    <property type="match status" value="1"/>
</dbReference>
<dbReference type="InterPro" id="IPR057023">
    <property type="entry name" value="PTP-SAK"/>
</dbReference>
<comment type="subcellular location">
    <subcellularLocation>
        <location evidence="1">Cytoplasm</location>
        <location evidence="1">Cytosol</location>
    </subcellularLocation>
</comment>
<gene>
    <name evidence="10" type="ORF">AVDCRST_MAG18-1195</name>
</gene>
<proteinExistence type="inferred from homology"/>
<evidence type="ECO:0000256" key="3">
    <source>
        <dbReference type="ARBA" id="ARBA00022490"/>
    </source>
</evidence>
<evidence type="ECO:0000313" key="10">
    <source>
        <dbReference type="EMBL" id="CAA9562371.1"/>
    </source>
</evidence>
<comment type="similarity">
    <text evidence="2">Belongs to the protein-tyrosine phosphatase family. Non-receptor class dual specificity subfamily.</text>
</comment>